<proteinExistence type="predicted"/>
<reference evidence="2" key="1">
    <citation type="journal article" date="2014" name="Int. J. Syst. Evol. Microbiol.">
        <title>Complete genome sequence of Corynebacterium casei LMG S-19264T (=DSM 44701T), isolated from a smear-ripened cheese.</title>
        <authorList>
            <consortium name="US DOE Joint Genome Institute (JGI-PGF)"/>
            <person name="Walter F."/>
            <person name="Albersmeier A."/>
            <person name="Kalinowski J."/>
            <person name="Ruckert C."/>
        </authorList>
    </citation>
    <scope>NUCLEOTIDE SEQUENCE</scope>
    <source>
        <strain evidence="2">NBRC 112290</strain>
    </source>
</reference>
<feature type="region of interest" description="Disordered" evidence="1">
    <location>
        <begin position="1"/>
        <end position="35"/>
    </location>
</feature>
<dbReference type="RefSeq" id="WP_284250683.1">
    <property type="nucleotide sequence ID" value="NZ_BSUM01000001.1"/>
</dbReference>
<evidence type="ECO:0000313" key="3">
    <source>
        <dbReference type="Proteomes" id="UP001157161"/>
    </source>
</evidence>
<evidence type="ECO:0000256" key="1">
    <source>
        <dbReference type="SAM" id="MobiDB-lite"/>
    </source>
</evidence>
<dbReference type="EMBL" id="BSUM01000001">
    <property type="protein sequence ID" value="GMA31955.1"/>
    <property type="molecule type" value="Genomic_DNA"/>
</dbReference>
<keyword evidence="3" id="KW-1185">Reference proteome</keyword>
<name>A0AA37XFT3_9MICO</name>
<dbReference type="AlphaFoldDB" id="A0AA37XFT3"/>
<gene>
    <name evidence="2" type="ORF">GCM10025875_19470</name>
</gene>
<accession>A0AA37XFT3</accession>
<dbReference type="Proteomes" id="UP001157161">
    <property type="component" value="Unassembled WGS sequence"/>
</dbReference>
<organism evidence="2 3">
    <name type="scientific">Litorihabitans aurantiacus</name>
    <dbReference type="NCBI Taxonomy" id="1930061"/>
    <lineage>
        <taxon>Bacteria</taxon>
        <taxon>Bacillati</taxon>
        <taxon>Actinomycetota</taxon>
        <taxon>Actinomycetes</taxon>
        <taxon>Micrococcales</taxon>
        <taxon>Beutenbergiaceae</taxon>
        <taxon>Litorihabitans</taxon>
    </lineage>
</organism>
<feature type="compositionally biased region" description="Low complexity" evidence="1">
    <location>
        <begin position="18"/>
        <end position="30"/>
    </location>
</feature>
<sequence>MSLYGTPPENHSAPQPAPTDGAPADATPGPVCSSCGHDALDEGFIEDNGEGSRGNARWIPGPLELGILGGARRMGKQRFQIRAFACRRCRHLDLFVGDVA</sequence>
<reference evidence="2" key="2">
    <citation type="submission" date="2023-02" db="EMBL/GenBank/DDBJ databases">
        <authorList>
            <person name="Sun Q."/>
            <person name="Mori K."/>
        </authorList>
    </citation>
    <scope>NUCLEOTIDE SEQUENCE</scope>
    <source>
        <strain evidence="2">NBRC 112290</strain>
    </source>
</reference>
<protein>
    <submittedName>
        <fullName evidence="2">Uncharacterized protein</fullName>
    </submittedName>
</protein>
<comment type="caution">
    <text evidence="2">The sequence shown here is derived from an EMBL/GenBank/DDBJ whole genome shotgun (WGS) entry which is preliminary data.</text>
</comment>
<evidence type="ECO:0000313" key="2">
    <source>
        <dbReference type="EMBL" id="GMA31955.1"/>
    </source>
</evidence>